<dbReference type="InterPro" id="IPR008422">
    <property type="entry name" value="KN_HD"/>
</dbReference>
<dbReference type="SMART" id="SM00574">
    <property type="entry name" value="POX"/>
    <property type="match status" value="1"/>
</dbReference>
<organism evidence="12 13">
    <name type="scientific">Aristolochia fimbriata</name>
    <name type="common">White veined hardy Dutchman's pipe vine</name>
    <dbReference type="NCBI Taxonomy" id="158543"/>
    <lineage>
        <taxon>Eukaryota</taxon>
        <taxon>Viridiplantae</taxon>
        <taxon>Streptophyta</taxon>
        <taxon>Embryophyta</taxon>
        <taxon>Tracheophyta</taxon>
        <taxon>Spermatophyta</taxon>
        <taxon>Magnoliopsida</taxon>
        <taxon>Magnoliidae</taxon>
        <taxon>Piperales</taxon>
        <taxon>Aristolochiaceae</taxon>
        <taxon>Aristolochia</taxon>
    </lineage>
</organism>
<comment type="similarity">
    <text evidence="2">Belongs to the TALE/BELL homeobox family.</text>
</comment>
<comment type="caution">
    <text evidence="12">The sequence shown here is derived from an EMBL/GenBank/DDBJ whole genome shotgun (WGS) entry which is preliminary data.</text>
</comment>
<feature type="region of interest" description="Disordered" evidence="10">
    <location>
        <begin position="217"/>
        <end position="249"/>
    </location>
</feature>
<evidence type="ECO:0000256" key="5">
    <source>
        <dbReference type="ARBA" id="ARBA00023155"/>
    </source>
</evidence>
<comment type="subcellular location">
    <subcellularLocation>
        <location evidence="1 8">Nucleus</location>
    </subcellularLocation>
</comment>
<dbReference type="InterPro" id="IPR001356">
    <property type="entry name" value="HD"/>
</dbReference>
<dbReference type="GO" id="GO:0006355">
    <property type="term" value="P:regulation of DNA-templated transcription"/>
    <property type="evidence" value="ECO:0007669"/>
    <property type="project" value="InterPro"/>
</dbReference>
<evidence type="ECO:0000313" key="13">
    <source>
        <dbReference type="Proteomes" id="UP000825729"/>
    </source>
</evidence>
<dbReference type="InterPro" id="IPR006563">
    <property type="entry name" value="POX_dom"/>
</dbReference>
<evidence type="ECO:0000313" key="12">
    <source>
        <dbReference type="EMBL" id="KAG9441873.1"/>
    </source>
</evidence>
<evidence type="ECO:0000256" key="4">
    <source>
        <dbReference type="ARBA" id="ARBA00023125"/>
    </source>
</evidence>
<sequence>MSEIRFEGGGGGGFLFPYLEKSSSLISRADQSHVAQQSRRDKLRVPQTSNLQELLHHSASSRPDVMSDVLSFLHQGTHFPCGRHPAAAAGESSNYWGGNYLSGSGGSSNVSNIINNVSPLVVGGGDVVNKENSSTSHCSLRRPGHGGYQDNVQSPPTHLSNQTAPEMGYCNFIASPSFNYQQQSSLQDVVFLPSFAAGDVNTCTSPDNNNYYNNASSQRLSLSLSSHHPSDQTNPTHLVGGATGGVTGGVTGGATGGVRVFHSFAHSRSTTTTNNNNNTHDVGGSCSFYCRPVSGGGGSTVTSDLRRSAGPLGPFTGYATILKSSRFLKPARQLLDELCCFSASSSDLVKATSENIVTAERAGSAEPSSSGDVFNVDNEGMSATTGLSGNSGGSASAAPFYSSGGARGTCTGGGNGGGGFYQGIRPEFQRRKAKLLSMQEEVGRRYKQYHQQMQMVISSFESVAGLTAATPFISFALKSVTKHFRSLKQAISEQIRTVSKVLGEELISTAATSDDIPMQKLRFFDHSFRKHKAGDNLAFLEHQQPVWRPQRGLPERAVAVLRAWLFEHFLHPYPTDTDKHMLAAQTGLSRNQVSNWFINARVRVWKPMVEEIHMLETKGSADQVDLNSIKNDSQGGAGGGAAAKNAGGRPSMNLPNESVNTEISQKQSNTYSNAASILNGSQSKCEFDQWHPEKRSKMEECQIPRANLDGGMMDFMPYHSGMEIIGPGAVSLTLGLQHTAENMQHKQQLQQQQHQLQQLQQHQREQQLSQLGGHHLLHDFTA</sequence>
<feature type="domain" description="Homeobox" evidence="11">
    <location>
        <begin position="544"/>
        <end position="607"/>
    </location>
</feature>
<dbReference type="Pfam" id="PF05920">
    <property type="entry name" value="Homeobox_KN"/>
    <property type="match status" value="1"/>
</dbReference>
<gene>
    <name evidence="12" type="ORF">H6P81_017727</name>
</gene>
<feature type="compositionally biased region" description="Low complexity" evidence="10">
    <location>
        <begin position="217"/>
        <end position="226"/>
    </location>
</feature>
<evidence type="ECO:0000256" key="2">
    <source>
        <dbReference type="ARBA" id="ARBA00006454"/>
    </source>
</evidence>
<dbReference type="Pfam" id="PF07526">
    <property type="entry name" value="POX"/>
    <property type="match status" value="1"/>
</dbReference>
<evidence type="ECO:0000256" key="8">
    <source>
        <dbReference type="PROSITE-ProRule" id="PRU00108"/>
    </source>
</evidence>
<keyword evidence="6" id="KW-0804">Transcription</keyword>
<evidence type="ECO:0000256" key="6">
    <source>
        <dbReference type="ARBA" id="ARBA00023163"/>
    </source>
</evidence>
<evidence type="ECO:0000259" key="11">
    <source>
        <dbReference type="PROSITE" id="PS50071"/>
    </source>
</evidence>
<protein>
    <recommendedName>
        <fullName evidence="11">Homeobox domain-containing protein</fullName>
    </recommendedName>
</protein>
<evidence type="ECO:0000256" key="7">
    <source>
        <dbReference type="ARBA" id="ARBA00023242"/>
    </source>
</evidence>
<evidence type="ECO:0000256" key="10">
    <source>
        <dbReference type="SAM" id="MobiDB-lite"/>
    </source>
</evidence>
<evidence type="ECO:0000256" key="1">
    <source>
        <dbReference type="ARBA" id="ARBA00004123"/>
    </source>
</evidence>
<keyword evidence="13" id="KW-1185">Reference proteome</keyword>
<reference evidence="12 13" key="1">
    <citation type="submission" date="2021-07" db="EMBL/GenBank/DDBJ databases">
        <title>The Aristolochia fimbriata genome: insights into angiosperm evolution, floral development and chemical biosynthesis.</title>
        <authorList>
            <person name="Jiao Y."/>
        </authorList>
    </citation>
    <scope>NUCLEOTIDE SEQUENCE [LARGE SCALE GENOMIC DNA]</scope>
    <source>
        <strain evidence="12">IBCAS-2021</strain>
        <tissue evidence="12">Leaf</tissue>
    </source>
</reference>
<dbReference type="GO" id="GO:0003677">
    <property type="term" value="F:DNA binding"/>
    <property type="evidence" value="ECO:0007669"/>
    <property type="project" value="UniProtKB-UniRule"/>
</dbReference>
<dbReference type="SMART" id="SM00389">
    <property type="entry name" value="HOX"/>
    <property type="match status" value="1"/>
</dbReference>
<keyword evidence="3" id="KW-0805">Transcription regulation</keyword>
<dbReference type="EMBL" id="JAINDJ010000007">
    <property type="protein sequence ID" value="KAG9441873.1"/>
    <property type="molecule type" value="Genomic_DNA"/>
</dbReference>
<evidence type="ECO:0000256" key="3">
    <source>
        <dbReference type="ARBA" id="ARBA00023015"/>
    </source>
</evidence>
<dbReference type="AlphaFoldDB" id="A0AAV7E3A1"/>
<dbReference type="Proteomes" id="UP000825729">
    <property type="component" value="Unassembled WGS sequence"/>
</dbReference>
<feature type="region of interest" description="Disordered" evidence="10">
    <location>
        <begin position="630"/>
        <end position="652"/>
    </location>
</feature>
<keyword evidence="4 8" id="KW-0238">DNA-binding</keyword>
<evidence type="ECO:0000256" key="9">
    <source>
        <dbReference type="SAM" id="Coils"/>
    </source>
</evidence>
<feature type="region of interest" description="Disordered" evidence="10">
    <location>
        <begin position="132"/>
        <end position="160"/>
    </location>
</feature>
<feature type="coiled-coil region" evidence="9">
    <location>
        <begin position="742"/>
        <end position="769"/>
    </location>
</feature>
<dbReference type="InterPro" id="IPR009057">
    <property type="entry name" value="Homeodomain-like_sf"/>
</dbReference>
<proteinExistence type="inferred from homology"/>
<keyword evidence="5 8" id="KW-0371">Homeobox</keyword>
<keyword evidence="9" id="KW-0175">Coiled coil</keyword>
<feature type="DNA-binding region" description="Homeobox" evidence="8">
    <location>
        <begin position="546"/>
        <end position="608"/>
    </location>
</feature>
<feature type="compositionally biased region" description="Polar residues" evidence="10">
    <location>
        <begin position="150"/>
        <end position="160"/>
    </location>
</feature>
<dbReference type="GO" id="GO:0005634">
    <property type="term" value="C:nucleus"/>
    <property type="evidence" value="ECO:0007669"/>
    <property type="project" value="UniProtKB-SubCell"/>
</dbReference>
<dbReference type="FunFam" id="1.10.10.60:FF:000117">
    <property type="entry name" value="BEL1-like homeodomain protein 9"/>
    <property type="match status" value="1"/>
</dbReference>
<dbReference type="Gene3D" id="1.10.10.60">
    <property type="entry name" value="Homeodomain-like"/>
    <property type="match status" value="1"/>
</dbReference>
<keyword evidence="7 8" id="KW-0539">Nucleus</keyword>
<dbReference type="InterPro" id="IPR050224">
    <property type="entry name" value="TALE_homeobox"/>
</dbReference>
<name>A0AAV7E3A1_ARIFI</name>
<dbReference type="PANTHER" id="PTHR11850">
    <property type="entry name" value="HOMEOBOX PROTEIN TRANSCRIPTION FACTORS"/>
    <property type="match status" value="1"/>
</dbReference>
<dbReference type="SUPFAM" id="SSF46689">
    <property type="entry name" value="Homeodomain-like"/>
    <property type="match status" value="1"/>
</dbReference>
<accession>A0AAV7E3A1</accession>
<dbReference type="PROSITE" id="PS50071">
    <property type="entry name" value="HOMEOBOX_2"/>
    <property type="match status" value="1"/>
</dbReference>
<dbReference type="CDD" id="cd00086">
    <property type="entry name" value="homeodomain"/>
    <property type="match status" value="1"/>
</dbReference>